<dbReference type="EMBL" id="UYRS01018619">
    <property type="protein sequence ID" value="VDK38390.1"/>
    <property type="molecule type" value="Genomic_DNA"/>
</dbReference>
<reference evidence="4" key="1">
    <citation type="submission" date="2017-02" db="UniProtKB">
        <authorList>
            <consortium name="WormBaseParasite"/>
        </authorList>
    </citation>
    <scope>IDENTIFICATION</scope>
</reference>
<reference evidence="2 3" key="2">
    <citation type="submission" date="2018-11" db="EMBL/GenBank/DDBJ databases">
        <authorList>
            <consortium name="Pathogen Informatics"/>
        </authorList>
    </citation>
    <scope>NUCLEOTIDE SEQUENCE [LARGE SCALE GENOMIC DNA]</scope>
</reference>
<evidence type="ECO:0000313" key="3">
    <source>
        <dbReference type="Proteomes" id="UP000282613"/>
    </source>
</evidence>
<dbReference type="GO" id="GO:0008233">
    <property type="term" value="F:peptidase activity"/>
    <property type="evidence" value="ECO:0007669"/>
    <property type="project" value="TreeGrafter"/>
</dbReference>
<dbReference type="GO" id="GO:0006508">
    <property type="term" value="P:proteolysis"/>
    <property type="evidence" value="ECO:0007669"/>
    <property type="project" value="TreeGrafter"/>
</dbReference>
<dbReference type="GO" id="GO:0019216">
    <property type="term" value="P:regulation of lipid metabolic process"/>
    <property type="evidence" value="ECO:0007669"/>
    <property type="project" value="TreeGrafter"/>
</dbReference>
<dbReference type="WBParaSite" id="TASK_0000744701-mRNA-1">
    <property type="protein sequence ID" value="TASK_0000744701-mRNA-1"/>
    <property type="gene ID" value="TASK_0000744701"/>
</dbReference>
<evidence type="ECO:0000313" key="4">
    <source>
        <dbReference type="WBParaSite" id="TASK_0000744701-mRNA-1"/>
    </source>
</evidence>
<evidence type="ECO:0000313" key="2">
    <source>
        <dbReference type="EMBL" id="VDK38390.1"/>
    </source>
</evidence>
<dbReference type="InterPro" id="IPR052794">
    <property type="entry name" value="Mito_Ser_Protease_LACTB"/>
</dbReference>
<dbReference type="AlphaFoldDB" id="A0A0R3WA94"/>
<feature type="domain" description="Beta-lactamase-related" evidence="1">
    <location>
        <begin position="2"/>
        <end position="332"/>
    </location>
</feature>
<accession>A0A0R3WA94</accession>
<protein>
    <submittedName>
        <fullName evidence="4">Beta-lactamase domain-containing protein</fullName>
    </submittedName>
</protein>
<dbReference type="InterPro" id="IPR012338">
    <property type="entry name" value="Beta-lactam/transpept-like"/>
</dbReference>
<dbReference type="STRING" id="60517.A0A0R3WA94"/>
<evidence type="ECO:0000259" key="1">
    <source>
        <dbReference type="Pfam" id="PF00144"/>
    </source>
</evidence>
<dbReference type="InterPro" id="IPR001466">
    <property type="entry name" value="Beta-lactam-related"/>
</dbReference>
<gene>
    <name evidence="2" type="ORF">TASK_LOCUS7448</name>
</gene>
<dbReference type="Pfam" id="PF00144">
    <property type="entry name" value="Beta-lactamase"/>
    <property type="match status" value="1"/>
</dbReference>
<dbReference type="OrthoDB" id="5946976at2759"/>
<proteinExistence type="predicted"/>
<keyword evidence="3" id="KW-1185">Reference proteome</keyword>
<dbReference type="SUPFAM" id="SSF56601">
    <property type="entry name" value="beta-lactamase/transpeptidase-like"/>
    <property type="match status" value="1"/>
</dbReference>
<dbReference type="GO" id="GO:0005739">
    <property type="term" value="C:mitochondrion"/>
    <property type="evidence" value="ECO:0007669"/>
    <property type="project" value="TreeGrafter"/>
</dbReference>
<organism evidence="4">
    <name type="scientific">Taenia asiatica</name>
    <name type="common">Asian tapeworm</name>
    <dbReference type="NCBI Taxonomy" id="60517"/>
    <lineage>
        <taxon>Eukaryota</taxon>
        <taxon>Metazoa</taxon>
        <taxon>Spiralia</taxon>
        <taxon>Lophotrochozoa</taxon>
        <taxon>Platyhelminthes</taxon>
        <taxon>Cestoda</taxon>
        <taxon>Eucestoda</taxon>
        <taxon>Cyclophyllidea</taxon>
        <taxon>Taeniidae</taxon>
        <taxon>Taenia</taxon>
    </lineage>
</organism>
<dbReference type="Gene3D" id="3.40.710.10">
    <property type="entry name" value="DD-peptidase/beta-lactamase superfamily"/>
    <property type="match status" value="2"/>
</dbReference>
<dbReference type="Proteomes" id="UP000282613">
    <property type="component" value="Unassembled WGS sequence"/>
</dbReference>
<sequence>MIDQGRLNLDADIATYLPGFSPKTKNGKSPPITMRQLLSHTSGIRHYLKSKEGEEDEYTEEMLNTKAYDSALDSLAIFRDDELLHLPGEDYLYSTHGFTVAAAVLEAIMSKNQPLCSLFDRPVRLRAPVVDDTKQLPKEAKSASMFRQLFAFLNLQDTCLDEPYRIVPFRARPYRRAKGTKGLENTPWVDNSCKWAGGGLLSTAPDLVQMANHLADIYMGRFQDMADLAVVSRNTLVNCLWHPNRGTIQGDWLPGGLYGLGWRSTTPVDKTGPSTHLDRLYVGHTGGAIGFTSILFMSLPIVVTPNRDDTDATRSVSHLPPICVAILVNLEGARGIGALAIHVAEAFTAALLANEAPTSVTLPAIAA</sequence>
<dbReference type="PANTHER" id="PTHR46520">
    <property type="entry name" value="SERINE BETA-LACTAMASE-LIKE PROTEIN LACTB, MITOCHONDRIAL"/>
    <property type="match status" value="1"/>
</dbReference>
<dbReference type="PANTHER" id="PTHR46520:SF1">
    <property type="entry name" value="SERINE BETA-LACTAMASE-LIKE PROTEIN LACTB, MITOCHONDRIAL"/>
    <property type="match status" value="1"/>
</dbReference>
<name>A0A0R3WA94_TAEAS</name>